<feature type="transmembrane region" description="Helical" evidence="8">
    <location>
        <begin position="337"/>
        <end position="362"/>
    </location>
</feature>
<feature type="region of interest" description="Disordered" evidence="7">
    <location>
        <begin position="845"/>
        <end position="891"/>
    </location>
</feature>
<evidence type="ECO:0000256" key="6">
    <source>
        <dbReference type="ARBA" id="ARBA00023136"/>
    </source>
</evidence>
<feature type="region of interest" description="Disordered" evidence="7">
    <location>
        <begin position="658"/>
        <end position="734"/>
    </location>
</feature>
<dbReference type="OrthoDB" id="5312224at2759"/>
<dbReference type="Pfam" id="PF14558">
    <property type="entry name" value="TRP_N"/>
    <property type="match status" value="1"/>
</dbReference>
<dbReference type="PANTHER" id="PTHR31145">
    <property type="entry name" value="INTEGRAL MEMBRANE PROTEIN (AFU_ORTHOLOGUE AFUA_7G01610)"/>
    <property type="match status" value="1"/>
</dbReference>
<dbReference type="AlphaFoldDB" id="A0A6A6U2R9"/>
<dbReference type="InterPro" id="IPR032800">
    <property type="entry name" value="TRP_N"/>
</dbReference>
<dbReference type="Proteomes" id="UP000799302">
    <property type="component" value="Unassembled WGS sequence"/>
</dbReference>
<evidence type="ECO:0000256" key="4">
    <source>
        <dbReference type="ARBA" id="ARBA00022729"/>
    </source>
</evidence>
<feature type="transmembrane region" description="Helical" evidence="8">
    <location>
        <begin position="493"/>
        <end position="513"/>
    </location>
</feature>
<reference evidence="10" key="1">
    <citation type="journal article" date="2020" name="Stud. Mycol.">
        <title>101 Dothideomycetes genomes: a test case for predicting lifestyles and emergence of pathogens.</title>
        <authorList>
            <person name="Haridas S."/>
            <person name="Albert R."/>
            <person name="Binder M."/>
            <person name="Bloem J."/>
            <person name="Labutti K."/>
            <person name="Salamov A."/>
            <person name="Andreopoulos B."/>
            <person name="Baker S."/>
            <person name="Barry K."/>
            <person name="Bills G."/>
            <person name="Bluhm B."/>
            <person name="Cannon C."/>
            <person name="Castanera R."/>
            <person name="Culley D."/>
            <person name="Daum C."/>
            <person name="Ezra D."/>
            <person name="Gonzalez J."/>
            <person name="Henrissat B."/>
            <person name="Kuo A."/>
            <person name="Liang C."/>
            <person name="Lipzen A."/>
            <person name="Lutzoni F."/>
            <person name="Magnuson J."/>
            <person name="Mondo S."/>
            <person name="Nolan M."/>
            <person name="Ohm R."/>
            <person name="Pangilinan J."/>
            <person name="Park H.-J."/>
            <person name="Ramirez L."/>
            <person name="Alfaro M."/>
            <person name="Sun H."/>
            <person name="Tritt A."/>
            <person name="Yoshinaga Y."/>
            <person name="Zwiers L.-H."/>
            <person name="Turgeon B."/>
            <person name="Goodwin S."/>
            <person name="Spatafora J."/>
            <person name="Crous P."/>
            <person name="Grigoriev I."/>
        </authorList>
    </citation>
    <scope>NUCLEOTIDE SEQUENCE</scope>
    <source>
        <strain evidence="10">CBS 115976</strain>
    </source>
</reference>
<organism evidence="10 11">
    <name type="scientific">Microthyrium microscopicum</name>
    <dbReference type="NCBI Taxonomy" id="703497"/>
    <lineage>
        <taxon>Eukaryota</taxon>
        <taxon>Fungi</taxon>
        <taxon>Dikarya</taxon>
        <taxon>Ascomycota</taxon>
        <taxon>Pezizomycotina</taxon>
        <taxon>Dothideomycetes</taxon>
        <taxon>Dothideomycetes incertae sedis</taxon>
        <taxon>Microthyriales</taxon>
        <taxon>Microthyriaceae</taxon>
        <taxon>Microthyrium</taxon>
    </lineage>
</organism>
<keyword evidence="5 8" id="KW-1133">Transmembrane helix</keyword>
<comment type="subcellular location">
    <subcellularLocation>
        <location evidence="1">Membrane</location>
        <topology evidence="1">Multi-pass membrane protein</topology>
    </subcellularLocation>
</comment>
<keyword evidence="3 8" id="KW-0812">Transmembrane</keyword>
<keyword evidence="6 8" id="KW-0472">Membrane</keyword>
<name>A0A6A6U2R9_9PEZI</name>
<feature type="region of interest" description="Disordered" evidence="7">
    <location>
        <begin position="786"/>
        <end position="809"/>
    </location>
</feature>
<dbReference type="SMART" id="SM01320">
    <property type="entry name" value="TRP_N"/>
    <property type="match status" value="1"/>
</dbReference>
<evidence type="ECO:0000313" key="10">
    <source>
        <dbReference type="EMBL" id="KAF2666412.1"/>
    </source>
</evidence>
<dbReference type="InterPro" id="IPR040241">
    <property type="entry name" value="TRP_Flc/Pkd2-like"/>
</dbReference>
<keyword evidence="4" id="KW-0732">Signal</keyword>
<evidence type="ECO:0000313" key="11">
    <source>
        <dbReference type="Proteomes" id="UP000799302"/>
    </source>
</evidence>
<evidence type="ECO:0000256" key="3">
    <source>
        <dbReference type="ARBA" id="ARBA00022692"/>
    </source>
</evidence>
<feature type="transmembrane region" description="Helical" evidence="8">
    <location>
        <begin position="525"/>
        <end position="544"/>
    </location>
</feature>
<gene>
    <name evidence="10" type="ORF">BT63DRAFT_58197</name>
</gene>
<evidence type="ECO:0000256" key="1">
    <source>
        <dbReference type="ARBA" id="ARBA00004141"/>
    </source>
</evidence>
<feature type="region of interest" description="Disordered" evidence="7">
    <location>
        <begin position="907"/>
        <end position="945"/>
    </location>
</feature>
<dbReference type="GO" id="GO:0016020">
    <property type="term" value="C:membrane"/>
    <property type="evidence" value="ECO:0007669"/>
    <property type="project" value="UniProtKB-SubCell"/>
</dbReference>
<evidence type="ECO:0000259" key="9">
    <source>
        <dbReference type="SMART" id="SM01320"/>
    </source>
</evidence>
<dbReference type="Pfam" id="PF06011">
    <property type="entry name" value="TRP"/>
    <property type="match status" value="1"/>
</dbReference>
<proteinExistence type="inferred from homology"/>
<evidence type="ECO:0000256" key="5">
    <source>
        <dbReference type="ARBA" id="ARBA00022989"/>
    </source>
</evidence>
<keyword evidence="11" id="KW-1185">Reference proteome</keyword>
<evidence type="ECO:0000256" key="7">
    <source>
        <dbReference type="SAM" id="MobiDB-lite"/>
    </source>
</evidence>
<sequence>MTSLNNWGPSSTSFPRSSSISFSNCLDQSIIQSNNPQQLQFVPLYVDAKFDLENESHGLGITVYGNVTGQSTADTRSYPPPTDPIWGNKTDPFGKIVDATANFTTLFTQFDFLSYTPYNAQPARFCNTTRGSECPWGPLFGKNASDPQELHAFAVSHNMSSTYEFTTLFATMKIKSGDTGSPLVACVQVNVTPDLGPAMSGAFRWVPIVILGLVGIATFLAAKYHPSSSKNFFYWSSNYGRDEDLLRLLTPGFADCLQYIQFVVLSGSLSLAYPGFYQPVVSKVAWSTLTFNESFVSRGNGSQSLVDGIYRTNGTYGLSNLAQLVGMTTDSDIWPGMAVWLLVIVGSVVVLSQIGFVVHWGFRKYNKSEPQDLRSKNLPFTVGNVTRIVYNYLLLPIVSLSIFQLVVAGRSPGWEVALSLVVLVSIMGFAVWTFYLIFSANPRVKLFDHLPSLLMYGPLYNTYSDEAAPFALIPVFLNFVRGLAIGAVQPSGVAQLVILAICEIVFILTIHAFHPFQHMTSMNAYHTIFSVLRFLALLLSIAFVPSLDVDEGIKGWIGYAILFLHAAVLIFGFFLNAIQTLIEVFARMAGAGENPSGLARVFGVRQLSKRHERPHSLSSSAAMLDEGMKSPHNRLTSLSANSRLSSIDRLSQGYEGYSHGEDLSVRSGPSPSPSTPGTNQPNGFSFLPGPGEYQRRGSGSLSVPAPYYRPPRQRRTTLETATEGRSLELQATDGAAREPISVEPANDLRRNSIMSAAFRDESDADRRKQTDYYSSREADFLYGVQRGPALNNTPTRRRGTGPADPMHPISTATGWFKGLFGARSKEKGKGFEVVRSTPLHRLREQDGSLHPMIQEPLEPYTDGPTSPPKANPQPERGISMARPPPTRERSMSDDLLLPGGAPSLRPLSLGGSITLPERANARNTGGLKDMEPELVDTASGSPTRRTQLKDKNIFVERQPSFQRTSPYIDSAFPPNRVPFHSDYQGKQSENNSMTSSIYPPSIPPDDPFNPTRASGHFKAGQVSHHLAAESMHTYALNPSHMGSAAELVDSPSLDVPLADGTAAPKEPHYGNMI</sequence>
<feature type="transmembrane region" description="Helical" evidence="8">
    <location>
        <begin position="416"/>
        <end position="438"/>
    </location>
</feature>
<protein>
    <recommendedName>
        <fullName evidence="9">ML-like domain-containing protein</fullName>
    </recommendedName>
</protein>
<feature type="transmembrane region" description="Helical" evidence="8">
    <location>
        <begin position="556"/>
        <end position="578"/>
    </location>
</feature>
<feature type="transmembrane region" description="Helical" evidence="8">
    <location>
        <begin position="202"/>
        <end position="222"/>
    </location>
</feature>
<comment type="similarity">
    <text evidence="2">Belongs to the transient receptor potential (TRP) ion channel family.</text>
</comment>
<evidence type="ECO:0000256" key="2">
    <source>
        <dbReference type="ARBA" id="ARBA00010642"/>
    </source>
</evidence>
<dbReference type="PANTHER" id="PTHR31145:SF6">
    <property type="entry name" value="INTEGRAL MEMBRANE PROTEIN (AFU_ORTHOLOGUE AFUA_7G01610)"/>
    <property type="match status" value="1"/>
</dbReference>
<feature type="transmembrane region" description="Helical" evidence="8">
    <location>
        <begin position="388"/>
        <end position="409"/>
    </location>
</feature>
<dbReference type="EMBL" id="MU004239">
    <property type="protein sequence ID" value="KAF2666412.1"/>
    <property type="molecule type" value="Genomic_DNA"/>
</dbReference>
<dbReference type="InterPro" id="IPR010308">
    <property type="entry name" value="TRP_C"/>
</dbReference>
<feature type="domain" description="ML-like" evidence="9">
    <location>
        <begin position="16"/>
        <end position="198"/>
    </location>
</feature>
<accession>A0A6A6U2R9</accession>
<evidence type="ECO:0000256" key="8">
    <source>
        <dbReference type="SAM" id="Phobius"/>
    </source>
</evidence>
<dbReference type="GO" id="GO:0055085">
    <property type="term" value="P:transmembrane transport"/>
    <property type="evidence" value="ECO:0007669"/>
    <property type="project" value="TreeGrafter"/>
</dbReference>